<dbReference type="RefSeq" id="XP_013239969.1">
    <property type="nucleotide sequence ID" value="XM_013384515.1"/>
</dbReference>
<organism evidence="1 2">
    <name type="scientific">Tilletiaria anomala (strain ATCC 24038 / CBS 436.72 / UBC 951)</name>
    <dbReference type="NCBI Taxonomy" id="1037660"/>
    <lineage>
        <taxon>Eukaryota</taxon>
        <taxon>Fungi</taxon>
        <taxon>Dikarya</taxon>
        <taxon>Basidiomycota</taxon>
        <taxon>Ustilaginomycotina</taxon>
        <taxon>Exobasidiomycetes</taxon>
        <taxon>Georgefischeriales</taxon>
        <taxon>Tilletiariaceae</taxon>
        <taxon>Tilletiaria</taxon>
    </lineage>
</organism>
<comment type="caution">
    <text evidence="1">The sequence shown here is derived from an EMBL/GenBank/DDBJ whole genome shotgun (WGS) entry which is preliminary data.</text>
</comment>
<dbReference type="EMBL" id="JMSN01000179">
    <property type="protein sequence ID" value="KDN36169.1"/>
    <property type="molecule type" value="Genomic_DNA"/>
</dbReference>
<gene>
    <name evidence="1" type="ORF">K437DRAFT_59062</name>
</gene>
<dbReference type="InParanoid" id="A0A066VBM9"/>
<keyword evidence="2" id="KW-1185">Reference proteome</keyword>
<sequence>MTQGCPITAIVDSSSAESVFRTTSVLNSASKYMRMLLSADHQSSTGATVEVFSRRGKCSKHRTGSASINQHHCLTWATHLIVRHPSRIT</sequence>
<evidence type="ECO:0000313" key="2">
    <source>
        <dbReference type="Proteomes" id="UP000027361"/>
    </source>
</evidence>
<protein>
    <submittedName>
        <fullName evidence="1">Uncharacterized protein</fullName>
    </submittedName>
</protein>
<evidence type="ECO:0000313" key="1">
    <source>
        <dbReference type="EMBL" id="KDN36169.1"/>
    </source>
</evidence>
<dbReference type="GeneID" id="25267638"/>
<dbReference type="HOGENOM" id="CLU_2456331_0_0_1"/>
<reference evidence="1 2" key="1">
    <citation type="submission" date="2014-05" db="EMBL/GenBank/DDBJ databases">
        <title>Draft genome sequence of a rare smut relative, Tilletiaria anomala UBC 951.</title>
        <authorList>
            <consortium name="DOE Joint Genome Institute"/>
            <person name="Toome M."/>
            <person name="Kuo A."/>
            <person name="Henrissat B."/>
            <person name="Lipzen A."/>
            <person name="Tritt A."/>
            <person name="Yoshinaga Y."/>
            <person name="Zane M."/>
            <person name="Barry K."/>
            <person name="Grigoriev I.V."/>
            <person name="Spatafora J.W."/>
            <person name="Aimea M.C."/>
        </authorList>
    </citation>
    <scope>NUCLEOTIDE SEQUENCE [LARGE SCALE GENOMIC DNA]</scope>
    <source>
        <strain evidence="1 2">UBC 951</strain>
    </source>
</reference>
<accession>A0A066VBM9</accession>
<dbReference type="AlphaFoldDB" id="A0A066VBM9"/>
<name>A0A066VBM9_TILAU</name>
<proteinExistence type="predicted"/>
<dbReference type="Proteomes" id="UP000027361">
    <property type="component" value="Unassembled WGS sequence"/>
</dbReference>